<proteinExistence type="inferred from homology"/>
<feature type="domain" description="Splicing factor cactin central" evidence="5">
    <location>
        <begin position="66"/>
        <end position="252"/>
    </location>
</feature>
<evidence type="ECO:0000256" key="1">
    <source>
        <dbReference type="ARBA" id="ARBA00006895"/>
    </source>
</evidence>
<gene>
    <name evidence="6" type="ORF">OHK93_001347</name>
</gene>
<dbReference type="Pfam" id="PF09732">
    <property type="entry name" value="CactinC_cactus"/>
    <property type="match status" value="1"/>
</dbReference>
<sequence length="571" mass="65898">MSATQSHKRALPAETPSERQTKYHRKEAGQESPRQYNGSQTSNYLSRGRNQEEAFAREQTRRNQIQEAEQMREWVAKEDDFVLKQSKKKAQIRVKEGRARPVDWLAVTLSVIDKDKDLLEDDVEEEDVEVIDPSGIFQGMDLKQLQDLGKDIETYKSLETNVDNRRYWEALKTICEESQAKAGPTLTHGRSGSSVSADIDRLLSPKTLAELMGLERQISGKLESNEPIDVEYWEQLLKSVNVFKARAELKSVYDSVVKSRLEKYRQEQRVEGDTLKRKLDLLLQTTASVDASTEPPNDMHTIQYSRKLDPEPELKLLPEDKHLETIEETEVMQRYDAERSRVSNLGYVPAKQALPDRLVHHQSPKTLETTADSTSRFAAVPQEDFSSATKALYEREVARGVQEDEEIFAGEEEVLTKSKSHWAGKYRPRKPRYFNRVQMGYEWNKYNQTHYDHDNPPPKVVQGYKFNIFYPDLIDKTKAPTYRIEREDGRKRGESFAPAGEEDTCLIRFISGPPYEDLGFKIVDKEWDFSAKRDRGFKSSFDKGILQLHFQFKKVSTSTLYIVICICADSK</sequence>
<feature type="compositionally biased region" description="Basic and acidic residues" evidence="3">
    <location>
        <begin position="16"/>
        <end position="29"/>
    </location>
</feature>
<feature type="compositionally biased region" description="Polar residues" evidence="3">
    <location>
        <begin position="32"/>
        <end position="45"/>
    </location>
</feature>
<evidence type="ECO:0000259" key="4">
    <source>
        <dbReference type="Pfam" id="PF09732"/>
    </source>
</evidence>
<evidence type="ECO:0000256" key="3">
    <source>
        <dbReference type="SAM" id="MobiDB-lite"/>
    </source>
</evidence>
<dbReference type="InterPro" id="IPR019134">
    <property type="entry name" value="Cactin_C"/>
</dbReference>
<organism evidence="6 7">
    <name type="scientific">Ramalina farinacea</name>
    <dbReference type="NCBI Taxonomy" id="258253"/>
    <lineage>
        <taxon>Eukaryota</taxon>
        <taxon>Fungi</taxon>
        <taxon>Dikarya</taxon>
        <taxon>Ascomycota</taxon>
        <taxon>Pezizomycotina</taxon>
        <taxon>Lecanoromycetes</taxon>
        <taxon>OSLEUM clade</taxon>
        <taxon>Lecanoromycetidae</taxon>
        <taxon>Lecanorales</taxon>
        <taxon>Lecanorineae</taxon>
        <taxon>Ramalinaceae</taxon>
        <taxon>Ramalina</taxon>
    </lineage>
</organism>
<name>A0AA43QQ92_9LECA</name>
<dbReference type="PANTHER" id="PTHR21737">
    <property type="entry name" value="POLYGLUTAMINE BINDING PROTEIN 1/MARVEL MEMBRANE-ASSOCIATING DOMAIN CONTAINING 3"/>
    <property type="match status" value="1"/>
</dbReference>
<evidence type="ECO:0000313" key="7">
    <source>
        <dbReference type="Proteomes" id="UP001161017"/>
    </source>
</evidence>
<evidence type="ECO:0000259" key="5">
    <source>
        <dbReference type="Pfam" id="PF10312"/>
    </source>
</evidence>
<accession>A0AA43QQ92</accession>
<comment type="caution">
    <text evidence="6">The sequence shown here is derived from an EMBL/GenBank/DDBJ whole genome shotgun (WGS) entry which is preliminary data.</text>
</comment>
<feature type="domain" description="Splicing factor Cactin C-terminal" evidence="4">
    <location>
        <begin position="422"/>
        <end position="555"/>
    </location>
</feature>
<feature type="compositionally biased region" description="Basic and acidic residues" evidence="3">
    <location>
        <begin position="49"/>
        <end position="61"/>
    </location>
</feature>
<dbReference type="GO" id="GO:0045292">
    <property type="term" value="P:mRNA cis splicing, via spliceosome"/>
    <property type="evidence" value="ECO:0007669"/>
    <property type="project" value="TreeGrafter"/>
</dbReference>
<dbReference type="GO" id="GO:0005737">
    <property type="term" value="C:cytoplasm"/>
    <property type="evidence" value="ECO:0007669"/>
    <property type="project" value="TreeGrafter"/>
</dbReference>
<dbReference type="Pfam" id="PF10312">
    <property type="entry name" value="Cactin_mid"/>
    <property type="match status" value="1"/>
</dbReference>
<dbReference type="SMART" id="SM01050">
    <property type="entry name" value="CactinC_cactus"/>
    <property type="match status" value="1"/>
</dbReference>
<reference evidence="6" key="1">
    <citation type="journal article" date="2023" name="Genome Biol. Evol.">
        <title>First Whole Genome Sequence and Flow Cytometry Genome Size Data for the Lichen-Forming Fungus Ramalina farinacea (Ascomycota).</title>
        <authorList>
            <person name="Llewellyn T."/>
            <person name="Mian S."/>
            <person name="Hill R."/>
            <person name="Leitch I.J."/>
            <person name="Gaya E."/>
        </authorList>
    </citation>
    <scope>NUCLEOTIDE SEQUENCE</scope>
    <source>
        <strain evidence="6">LIQ254RAFAR</strain>
    </source>
</reference>
<feature type="compositionally biased region" description="Basic residues" evidence="3">
    <location>
        <begin position="1"/>
        <end position="10"/>
    </location>
</feature>
<evidence type="ECO:0000313" key="6">
    <source>
        <dbReference type="EMBL" id="MDI1490147.1"/>
    </source>
</evidence>
<dbReference type="InterPro" id="IPR018816">
    <property type="entry name" value="Cactin_central"/>
</dbReference>
<dbReference type="GO" id="GO:0005681">
    <property type="term" value="C:spliceosomal complex"/>
    <property type="evidence" value="ECO:0007669"/>
    <property type="project" value="TreeGrafter"/>
</dbReference>
<protein>
    <recommendedName>
        <fullName evidence="2">Splicing factor Cactin</fullName>
    </recommendedName>
</protein>
<evidence type="ECO:0000256" key="2">
    <source>
        <dbReference type="ARBA" id="ARBA00034534"/>
    </source>
</evidence>
<dbReference type="AlphaFoldDB" id="A0AA43QQ92"/>
<keyword evidence="7" id="KW-1185">Reference proteome</keyword>
<comment type="similarity">
    <text evidence="1">Belongs to the CACTIN family.</text>
</comment>
<dbReference type="Proteomes" id="UP001161017">
    <property type="component" value="Unassembled WGS sequence"/>
</dbReference>
<feature type="region of interest" description="Disordered" evidence="3">
    <location>
        <begin position="1"/>
        <end position="64"/>
    </location>
</feature>
<dbReference type="EMBL" id="JAPUFD010000011">
    <property type="protein sequence ID" value="MDI1490147.1"/>
    <property type="molecule type" value="Genomic_DNA"/>
</dbReference>
<dbReference type="PANTHER" id="PTHR21737:SF4">
    <property type="entry name" value="SPLICING FACTOR CACTIN"/>
    <property type="match status" value="1"/>
</dbReference>